<sequence>MSGSTCVLKLLIFVALCELFVAQKTYPCPGIFHYEPRAKDEIDRWTGIISISSSEELHGVWIHLTLDRPVNVLLNWFGQASSADNKEFVIKNPAYLLEPGPTVNVKIQVIYSPTEIVPSVTRIRLNGRTVCNEGVPVRTTEAPSPFISQKITKKPATASSAINRPSQTSNNGNLLSQSASRRPSSTSTALPSTTSSDTFFTGELNHIINTRKPNKPGVTLSNDVRCGTVAKRGNALITNGQDVKEGSWPWHVALYVSDGLQLRYICGGNLVRHKYVITAAHCVTRPGTNRKSDAEGFLVHLGRTFLRTFGPGIQERRVERITIHPEYNNTYLQNDVAVLKLSRDADYTDYVRPVCLWSDAADDSVIGKLERQITDTLQEAQMPVIDTLTCIFSNPDFYSKYTSTNTLCAGFRNGTSVCNGDSGGGMFFSKTTSNGEVWELRGLVSVSLALQGKYCDPYNYVVFSDLAHHKQWLNSVLTV</sequence>
<dbReference type="SUPFAM" id="SSF50494">
    <property type="entry name" value="Trypsin-like serine proteases"/>
    <property type="match status" value="1"/>
</dbReference>
<dbReference type="InterPro" id="IPR001254">
    <property type="entry name" value="Trypsin_dom"/>
</dbReference>
<organism evidence="4 5">
    <name type="scientific">Nicrophorus vespilloides</name>
    <name type="common">Boreal carrion beetle</name>
    <dbReference type="NCBI Taxonomy" id="110193"/>
    <lineage>
        <taxon>Eukaryota</taxon>
        <taxon>Metazoa</taxon>
        <taxon>Ecdysozoa</taxon>
        <taxon>Arthropoda</taxon>
        <taxon>Hexapoda</taxon>
        <taxon>Insecta</taxon>
        <taxon>Pterygota</taxon>
        <taxon>Neoptera</taxon>
        <taxon>Endopterygota</taxon>
        <taxon>Coleoptera</taxon>
        <taxon>Polyphaga</taxon>
        <taxon>Staphyliniformia</taxon>
        <taxon>Silphidae</taxon>
        <taxon>Nicrophorinae</taxon>
        <taxon>Nicrophorus</taxon>
    </lineage>
</organism>
<dbReference type="PANTHER" id="PTHR24260:SF143">
    <property type="entry name" value="SERINE PROTEASE GD-LIKE PROTEIN"/>
    <property type="match status" value="1"/>
</dbReference>
<feature type="compositionally biased region" description="Polar residues" evidence="1">
    <location>
        <begin position="157"/>
        <end position="174"/>
    </location>
</feature>
<dbReference type="Gene3D" id="2.40.10.10">
    <property type="entry name" value="Trypsin-like serine proteases"/>
    <property type="match status" value="2"/>
</dbReference>
<dbReference type="Pfam" id="PF00089">
    <property type="entry name" value="Trypsin"/>
    <property type="match status" value="1"/>
</dbReference>
<dbReference type="InterPro" id="IPR043504">
    <property type="entry name" value="Peptidase_S1_PA_chymotrypsin"/>
</dbReference>
<accession>A0ABM1M616</accession>
<dbReference type="InterPro" id="IPR001314">
    <property type="entry name" value="Peptidase_S1A"/>
</dbReference>
<keyword evidence="2" id="KW-0732">Signal</keyword>
<dbReference type="CDD" id="cd00190">
    <property type="entry name" value="Tryp_SPc"/>
    <property type="match status" value="1"/>
</dbReference>
<evidence type="ECO:0000256" key="1">
    <source>
        <dbReference type="SAM" id="MobiDB-lite"/>
    </source>
</evidence>
<evidence type="ECO:0000259" key="3">
    <source>
        <dbReference type="PROSITE" id="PS50240"/>
    </source>
</evidence>
<feature type="compositionally biased region" description="Low complexity" evidence="1">
    <location>
        <begin position="175"/>
        <end position="196"/>
    </location>
</feature>
<reference evidence="5" key="1">
    <citation type="submission" date="2025-08" db="UniProtKB">
        <authorList>
            <consortium name="RefSeq"/>
        </authorList>
    </citation>
    <scope>IDENTIFICATION</scope>
    <source>
        <tissue evidence="5">Whole Larva</tissue>
    </source>
</reference>
<proteinExistence type="predicted"/>
<dbReference type="RefSeq" id="XP_017770016.1">
    <property type="nucleotide sequence ID" value="XM_017914527.1"/>
</dbReference>
<dbReference type="InterPro" id="IPR009003">
    <property type="entry name" value="Peptidase_S1_PA"/>
</dbReference>
<evidence type="ECO:0000313" key="4">
    <source>
        <dbReference type="Proteomes" id="UP000695000"/>
    </source>
</evidence>
<gene>
    <name evidence="5" type="primary">LOC108557839</name>
</gene>
<feature type="signal peptide" evidence="2">
    <location>
        <begin position="1"/>
        <end position="22"/>
    </location>
</feature>
<feature type="domain" description="Peptidase S1" evidence="3">
    <location>
        <begin position="237"/>
        <end position="478"/>
    </location>
</feature>
<dbReference type="InterPro" id="IPR031986">
    <property type="entry name" value="GD_N"/>
</dbReference>
<dbReference type="PANTHER" id="PTHR24260">
    <property type="match status" value="1"/>
</dbReference>
<feature type="region of interest" description="Disordered" evidence="1">
    <location>
        <begin position="136"/>
        <end position="197"/>
    </location>
</feature>
<dbReference type="Proteomes" id="UP000695000">
    <property type="component" value="Unplaced"/>
</dbReference>
<dbReference type="SMART" id="SM00020">
    <property type="entry name" value="Tryp_SPc"/>
    <property type="match status" value="1"/>
</dbReference>
<dbReference type="PRINTS" id="PR00722">
    <property type="entry name" value="CHYMOTRYPSIN"/>
</dbReference>
<feature type="chain" id="PRO_5045507778" evidence="2">
    <location>
        <begin position="23"/>
        <end position="479"/>
    </location>
</feature>
<name>A0ABM1M616_NICVS</name>
<dbReference type="PROSITE" id="PS50240">
    <property type="entry name" value="TRYPSIN_DOM"/>
    <property type="match status" value="1"/>
</dbReference>
<dbReference type="PROSITE" id="PS00134">
    <property type="entry name" value="TRYPSIN_HIS"/>
    <property type="match status" value="1"/>
</dbReference>
<dbReference type="InterPro" id="IPR051333">
    <property type="entry name" value="CLIP_Serine_Protease"/>
</dbReference>
<evidence type="ECO:0000313" key="5">
    <source>
        <dbReference type="RefSeq" id="XP_017770016.1"/>
    </source>
</evidence>
<protein>
    <submittedName>
        <fullName evidence="5">Transmembrane protease serine 11E-like</fullName>
    </submittedName>
</protein>
<dbReference type="InterPro" id="IPR018114">
    <property type="entry name" value="TRYPSIN_HIS"/>
</dbReference>
<dbReference type="GeneID" id="108557839"/>
<dbReference type="Pfam" id="PF16030">
    <property type="entry name" value="GD_N"/>
    <property type="match status" value="1"/>
</dbReference>
<keyword evidence="4" id="KW-1185">Reference proteome</keyword>
<evidence type="ECO:0000256" key="2">
    <source>
        <dbReference type="SAM" id="SignalP"/>
    </source>
</evidence>